<reference evidence="1 2" key="1">
    <citation type="submission" date="2016-05" db="EMBL/GenBank/DDBJ databases">
        <title>Niabella ginsenosidivorans BS26 whole genome sequencing.</title>
        <authorList>
            <person name="Im W.T."/>
            <person name="Siddiqi M.Z."/>
        </authorList>
    </citation>
    <scope>NUCLEOTIDE SEQUENCE [LARGE SCALE GENOMIC DNA]</scope>
    <source>
        <strain evidence="1 2">BS26</strain>
    </source>
</reference>
<gene>
    <name evidence="1" type="ORF">A8C56_02965</name>
</gene>
<dbReference type="KEGG" id="nia:A8C56_02965"/>
<proteinExistence type="predicted"/>
<dbReference type="Proteomes" id="UP000077667">
    <property type="component" value="Chromosome"/>
</dbReference>
<sequence>MNRKDKIKALTAFSKGDPYPLRDILDSQEKPLFIDYVKHKGLYYLNFEDRVMTEDEFNHYTGGKQIVFKMPHNFRDGRFNNVNLPADVANHS</sequence>
<evidence type="ECO:0000313" key="2">
    <source>
        <dbReference type="Proteomes" id="UP000077667"/>
    </source>
</evidence>
<dbReference type="AlphaFoldDB" id="A0A1A9I073"/>
<keyword evidence="2" id="KW-1185">Reference proteome</keyword>
<evidence type="ECO:0000313" key="1">
    <source>
        <dbReference type="EMBL" id="ANH80082.1"/>
    </source>
</evidence>
<protein>
    <submittedName>
        <fullName evidence="1">Uncharacterized protein</fullName>
    </submittedName>
</protein>
<accession>A0A1A9I073</accession>
<organism evidence="1 2">
    <name type="scientific">Niabella ginsenosidivorans</name>
    <dbReference type="NCBI Taxonomy" id="1176587"/>
    <lineage>
        <taxon>Bacteria</taxon>
        <taxon>Pseudomonadati</taxon>
        <taxon>Bacteroidota</taxon>
        <taxon>Chitinophagia</taxon>
        <taxon>Chitinophagales</taxon>
        <taxon>Chitinophagaceae</taxon>
        <taxon>Niabella</taxon>
    </lineage>
</organism>
<dbReference type="EMBL" id="CP015772">
    <property type="protein sequence ID" value="ANH80082.1"/>
    <property type="molecule type" value="Genomic_DNA"/>
</dbReference>
<dbReference type="RefSeq" id="WP_067751855.1">
    <property type="nucleotide sequence ID" value="NZ_CP015772.1"/>
</dbReference>
<dbReference type="STRING" id="1176587.A8C56_02965"/>
<name>A0A1A9I073_9BACT</name>